<feature type="region of interest" description="Disordered" evidence="2">
    <location>
        <begin position="241"/>
        <end position="271"/>
    </location>
</feature>
<feature type="coiled-coil region" evidence="1">
    <location>
        <begin position="390"/>
        <end position="459"/>
    </location>
</feature>
<dbReference type="AlphaFoldDB" id="A0A1B9ISF6"/>
<dbReference type="PANTHER" id="PTHR23159:SF60">
    <property type="entry name" value="SPINDLE ASSEMBLY ABNORMAL PROTEIN 4"/>
    <property type="match status" value="1"/>
</dbReference>
<protein>
    <submittedName>
        <fullName evidence="3">Uncharacterized protein</fullName>
    </submittedName>
</protein>
<proteinExistence type="predicted"/>
<feature type="compositionally biased region" description="Low complexity" evidence="2">
    <location>
        <begin position="254"/>
        <end position="271"/>
    </location>
</feature>
<evidence type="ECO:0000313" key="4">
    <source>
        <dbReference type="Proteomes" id="UP000092583"/>
    </source>
</evidence>
<feature type="compositionally biased region" description="Basic and acidic residues" evidence="2">
    <location>
        <begin position="960"/>
        <end position="974"/>
    </location>
</feature>
<organism evidence="3 4">
    <name type="scientific">Kwoniella mangroviensis CBS 10435</name>
    <dbReference type="NCBI Taxonomy" id="1331196"/>
    <lineage>
        <taxon>Eukaryota</taxon>
        <taxon>Fungi</taxon>
        <taxon>Dikarya</taxon>
        <taxon>Basidiomycota</taxon>
        <taxon>Agaricomycotina</taxon>
        <taxon>Tremellomycetes</taxon>
        <taxon>Tremellales</taxon>
        <taxon>Cryptococcaceae</taxon>
        <taxon>Kwoniella</taxon>
    </lineage>
</organism>
<evidence type="ECO:0000256" key="1">
    <source>
        <dbReference type="SAM" id="Coils"/>
    </source>
</evidence>
<feature type="coiled-coil region" evidence="1">
    <location>
        <begin position="75"/>
        <end position="102"/>
    </location>
</feature>
<dbReference type="Proteomes" id="UP000092583">
    <property type="component" value="Unassembled WGS sequence"/>
</dbReference>
<feature type="coiled-coil region" evidence="1">
    <location>
        <begin position="789"/>
        <end position="831"/>
    </location>
</feature>
<dbReference type="OrthoDB" id="2592022at2759"/>
<feature type="compositionally biased region" description="Polar residues" evidence="2">
    <location>
        <begin position="16"/>
        <end position="32"/>
    </location>
</feature>
<feature type="region of interest" description="Disordered" evidence="2">
    <location>
        <begin position="632"/>
        <end position="666"/>
    </location>
</feature>
<name>A0A1B9ISF6_9TREE</name>
<feature type="compositionally biased region" description="Low complexity" evidence="2">
    <location>
        <begin position="641"/>
        <end position="651"/>
    </location>
</feature>
<feature type="region of interest" description="Disordered" evidence="2">
    <location>
        <begin position="947"/>
        <end position="981"/>
    </location>
</feature>
<keyword evidence="4" id="KW-1185">Reference proteome</keyword>
<sequence>MSFSLPSSPKIKSKFTGRTTQNAHQQHQQVSPPITPLHTSHPLIAELTSLRQQLAQYQKAAHQASIHLQGVRLELALSKEKEERWTREKDVLEREVEVLRRVLSNPLPPTPLPTSNALTELSLAHRRLSSKLDLTETELSSTKSELSKAHLELQRIKQEREGDRAIINELRRVEEDREEELEWEKGERKKMEEMKKLCDLALEEYQTLVHSLDPTAVPPSTPSKPTSSIFLAPSLQRLSLDGDNSTSQCNDLDTPPLTATSSTTLPSSVPVSPGETISNLLIGQKGVQQLFQDFTSFLISKDKHIHSLENKIEELEYSFNVSNEQLDAESQKRVEAENERDKALRDDESASKVVERYMTFTQKTHQTLHLHLNNLRKRSNATSSTLRNQLGNLKAELTVEKEKNQKLNEKFDDLLESFLRESTGRRREISLRLKLIAIQEKMQSEFEKWLNKVDKIRNDIEGIVVEPDILEGLLDEVIDIISSSTNKAEKGESGNNDKVRSWRGLGGLINKSTKTKSTSGIERNHEQESLARILLAEELGTTLVADLQDETEKRMELERQRVDWLAKEAVEGVKADEGDDGHVVFDLDDPEHEHIDIDEQHIARDDQTRDPQEQKNGIVADKNEIHLIADERPQELDSEQTTRTTIQPTPTHAEPPTPISSVPEPSPLTTQLETMFEPITSRHVPLQKTLHDLTYSLNGLRNSLPTLDQPASSATSPKSNRKSNFLHLSKLPALSSSGDPILTSILDGLHEVIEDARVDVEIALADHERVYRGFEALLNVGKTKKNQSKENIMNEVKEYISAKDESKDEGYKRLKVRIENIESDLTEIKRVIHSTQLDGMDLTDQETGGKRNDVWGTIELKTINIPTTSNRSAFFGISPISSPLPTPSSFGPSSPLFEGLPNPNSPLDGYPLAIGRRTSNMFSTVGNVSRSFSSSVIGAPRRVSDLATGLYRPGSGGNQRKHDQEEEHSLVGKGDEEDDVE</sequence>
<gene>
    <name evidence="3" type="ORF">L486_04494</name>
</gene>
<reference evidence="4" key="2">
    <citation type="submission" date="2013-12" db="EMBL/GenBank/DDBJ databases">
        <title>Evolution of pathogenesis and genome organization in the Tremellales.</title>
        <authorList>
            <person name="Cuomo C."/>
            <person name="Litvintseva A."/>
            <person name="Heitman J."/>
            <person name="Chen Y."/>
            <person name="Sun S."/>
            <person name="Springer D."/>
            <person name="Dromer F."/>
            <person name="Young S."/>
            <person name="Zeng Q."/>
            <person name="Chapman S."/>
            <person name="Gujja S."/>
            <person name="Saif S."/>
            <person name="Birren B."/>
        </authorList>
    </citation>
    <scope>NUCLEOTIDE SEQUENCE [LARGE SCALE GENOMIC DNA]</scope>
    <source>
        <strain evidence="4">CBS 10435</strain>
    </source>
</reference>
<dbReference type="PANTHER" id="PTHR23159">
    <property type="entry name" value="CENTROSOMAL PROTEIN 2"/>
    <property type="match status" value="1"/>
</dbReference>
<dbReference type="EMBL" id="KI669462">
    <property type="protein sequence ID" value="OCF58461.1"/>
    <property type="molecule type" value="Genomic_DNA"/>
</dbReference>
<keyword evidence="1" id="KW-0175">Coiled coil</keyword>
<reference evidence="3 4" key="1">
    <citation type="submission" date="2013-07" db="EMBL/GenBank/DDBJ databases">
        <title>The Genome Sequence of Kwoniella mangroviensis CBS10435.</title>
        <authorList>
            <consortium name="The Broad Institute Genome Sequencing Platform"/>
            <person name="Cuomo C."/>
            <person name="Litvintseva A."/>
            <person name="Chen Y."/>
            <person name="Heitman J."/>
            <person name="Sun S."/>
            <person name="Springer D."/>
            <person name="Dromer F."/>
            <person name="Young S.K."/>
            <person name="Zeng Q."/>
            <person name="Gargeya S."/>
            <person name="Fitzgerald M."/>
            <person name="Abouelleil A."/>
            <person name="Alvarado L."/>
            <person name="Berlin A.M."/>
            <person name="Chapman S.B."/>
            <person name="Dewar J."/>
            <person name="Goldberg J."/>
            <person name="Griggs A."/>
            <person name="Gujja S."/>
            <person name="Hansen M."/>
            <person name="Howarth C."/>
            <person name="Imamovic A."/>
            <person name="Larimer J."/>
            <person name="McCowan C."/>
            <person name="Murphy C."/>
            <person name="Pearson M."/>
            <person name="Priest M."/>
            <person name="Roberts A."/>
            <person name="Saif S."/>
            <person name="Shea T."/>
            <person name="Sykes S."/>
            <person name="Wortman J."/>
            <person name="Nusbaum C."/>
            <person name="Birren B."/>
        </authorList>
    </citation>
    <scope>NUCLEOTIDE SEQUENCE [LARGE SCALE GENOMIC DNA]</scope>
    <source>
        <strain evidence="3 4">CBS 10435</strain>
    </source>
</reference>
<accession>A0A1B9ISF6</accession>
<evidence type="ECO:0000313" key="3">
    <source>
        <dbReference type="EMBL" id="OCF58461.1"/>
    </source>
</evidence>
<feature type="coiled-coil region" evidence="1">
    <location>
        <begin position="305"/>
        <end position="346"/>
    </location>
</feature>
<feature type="compositionally biased region" description="Polar residues" evidence="2">
    <location>
        <begin position="242"/>
        <end position="251"/>
    </location>
</feature>
<feature type="region of interest" description="Disordered" evidence="2">
    <location>
        <begin position="1"/>
        <end position="39"/>
    </location>
</feature>
<evidence type="ECO:0000256" key="2">
    <source>
        <dbReference type="SAM" id="MobiDB-lite"/>
    </source>
</evidence>
<dbReference type="STRING" id="1331196.A0A1B9ISF6"/>